<sequence>MFAFVAAPADAAELFWSGRESADWSNPRNWNSHVPATPDAAPQHLNFDRHSAKPSAFSPNLDTDLTAASLRFHGGDFTLGSSANKKLSLLLNSTIDADATIVNIVGGNTINHDVAFTGGVNNARAVYVDSGTLRFGAGATLDFSGMLKEGVGLALTHVYVAGGARLVSDGAVKAAGTRGAGTSVALLKTGGGTWTINSDNNDLSLLTNFRIQEGALDITRPGGLGATSIGCSGDGHRAIYINTPGGTLAASFNFIAGGSNSSLTIGTQLASGTVSFTGAMALSSAGIADTDSRATRFAAPEGATVVVGGVIGDSHATNANRQGGIDKTGGGALILTGNNTYTQGTTVSSGTVFFNNAASSSGNGAVIVKEGASIAGWSDVNAGGRIVGTVVTGGTTATIIPGNGDHAAATPLGATRLTIGGNLDVTAGARIHVNSSTSLQVMATGTLIGAASSRVIVDFTGSAFAGGALPADVLLVSFASASGIDASAFSAAGLPAGRTATFSIANGNRLRVSFADP</sequence>
<dbReference type="SUPFAM" id="SSF51126">
    <property type="entry name" value="Pectin lyase-like"/>
    <property type="match status" value="1"/>
</dbReference>
<protein>
    <submittedName>
        <fullName evidence="2">Uncharacterized protein</fullName>
    </submittedName>
</protein>
<evidence type="ECO:0000313" key="2">
    <source>
        <dbReference type="EMBL" id="OAM87029.1"/>
    </source>
</evidence>
<dbReference type="NCBIfam" id="TIGR02601">
    <property type="entry name" value="autotrns_rpt"/>
    <property type="match status" value="1"/>
</dbReference>
<dbReference type="AlphaFoldDB" id="A0A178ID87"/>
<comment type="caution">
    <text evidence="2">The sequence shown here is derived from an EMBL/GenBank/DDBJ whole genome shotgun (WGS) entry which is preliminary data.</text>
</comment>
<accession>A0A178ID87</accession>
<dbReference type="Proteomes" id="UP000078486">
    <property type="component" value="Unassembled WGS sequence"/>
</dbReference>
<proteinExistence type="predicted"/>
<organism evidence="2 3">
    <name type="scientific">Termitidicoccus mucosus</name>
    <dbReference type="NCBI Taxonomy" id="1184151"/>
    <lineage>
        <taxon>Bacteria</taxon>
        <taxon>Pseudomonadati</taxon>
        <taxon>Verrucomicrobiota</taxon>
        <taxon>Opitutia</taxon>
        <taxon>Opitutales</taxon>
        <taxon>Opitutaceae</taxon>
        <taxon>Termitidicoccus</taxon>
    </lineage>
</organism>
<evidence type="ECO:0000256" key="1">
    <source>
        <dbReference type="ARBA" id="ARBA00022729"/>
    </source>
</evidence>
<gene>
    <name evidence="2" type="ORF">AW736_25370</name>
</gene>
<evidence type="ECO:0000313" key="3">
    <source>
        <dbReference type="Proteomes" id="UP000078486"/>
    </source>
</evidence>
<dbReference type="EMBL" id="LRRQ01000189">
    <property type="protein sequence ID" value="OAM87029.1"/>
    <property type="molecule type" value="Genomic_DNA"/>
</dbReference>
<dbReference type="InterPro" id="IPR013425">
    <property type="entry name" value="Autotrns_rpt"/>
</dbReference>
<dbReference type="RefSeq" id="WP_068773086.1">
    <property type="nucleotide sequence ID" value="NZ_CP109796.1"/>
</dbReference>
<keyword evidence="1" id="KW-0732">Signal</keyword>
<name>A0A178ID87_9BACT</name>
<reference evidence="2 3" key="1">
    <citation type="submission" date="2016-01" db="EMBL/GenBank/DDBJ databases">
        <title>High potential of lignocellulose degradation of a new Verrucomicrobia species.</title>
        <authorList>
            <person name="Wang Y."/>
            <person name="Shi Y."/>
            <person name="Qiu Z."/>
            <person name="Liu S."/>
            <person name="Yang H."/>
        </authorList>
    </citation>
    <scope>NUCLEOTIDE SEQUENCE [LARGE SCALE GENOMIC DNA]</scope>
    <source>
        <strain evidence="2 3">TSB47</strain>
    </source>
</reference>
<dbReference type="Pfam" id="PF12951">
    <property type="entry name" value="PATR"/>
    <property type="match status" value="2"/>
</dbReference>
<dbReference type="STRING" id="1184151.AW736_25370"/>
<keyword evidence="3" id="KW-1185">Reference proteome</keyword>
<dbReference type="InterPro" id="IPR011050">
    <property type="entry name" value="Pectin_lyase_fold/virulence"/>
</dbReference>